<dbReference type="InterPro" id="IPR038377">
    <property type="entry name" value="Na/Glc_symporter_sf"/>
</dbReference>
<feature type="transmembrane region" description="Helical" evidence="13">
    <location>
        <begin position="185"/>
        <end position="214"/>
    </location>
</feature>
<dbReference type="EMBL" id="UINC01003202">
    <property type="protein sequence ID" value="SVA04225.1"/>
    <property type="molecule type" value="Genomic_DNA"/>
</dbReference>
<feature type="transmembrane region" description="Helical" evidence="13">
    <location>
        <begin position="459"/>
        <end position="480"/>
    </location>
</feature>
<evidence type="ECO:0000256" key="12">
    <source>
        <dbReference type="ARBA" id="ARBA00023201"/>
    </source>
</evidence>
<feature type="non-terminal residue" evidence="14">
    <location>
        <position position="1"/>
    </location>
</feature>
<reference evidence="14" key="1">
    <citation type="submission" date="2018-05" db="EMBL/GenBank/DDBJ databases">
        <authorList>
            <person name="Lanie J.A."/>
            <person name="Ng W.-L."/>
            <person name="Kazmierczak K.M."/>
            <person name="Andrzejewski T.M."/>
            <person name="Davidsen T.M."/>
            <person name="Wayne K.J."/>
            <person name="Tettelin H."/>
            <person name="Glass J.I."/>
            <person name="Rusch D."/>
            <person name="Podicherti R."/>
            <person name="Tsui H.-C.T."/>
            <person name="Winkler M.E."/>
        </authorList>
    </citation>
    <scope>NUCLEOTIDE SEQUENCE</scope>
</reference>
<accession>A0A381SJK0</accession>
<dbReference type="GO" id="GO:0005886">
    <property type="term" value="C:plasma membrane"/>
    <property type="evidence" value="ECO:0007669"/>
    <property type="project" value="TreeGrafter"/>
</dbReference>
<feature type="transmembrane region" description="Helical" evidence="13">
    <location>
        <begin position="124"/>
        <end position="145"/>
    </location>
</feature>
<dbReference type="PANTHER" id="PTHR45897:SF4">
    <property type="entry name" value="HIGH-AFFINITY CHOLINE TRANSPORTER 1"/>
    <property type="match status" value="1"/>
</dbReference>
<proteinExistence type="inferred from homology"/>
<organism evidence="14">
    <name type="scientific">marine metagenome</name>
    <dbReference type="NCBI Taxonomy" id="408172"/>
    <lineage>
        <taxon>unclassified sequences</taxon>
        <taxon>metagenomes</taxon>
        <taxon>ecological metagenomes</taxon>
    </lineage>
</organism>
<dbReference type="AlphaFoldDB" id="A0A381SJK0"/>
<dbReference type="PANTHER" id="PTHR45897">
    <property type="entry name" value="HIGH-AFFINITY CHOLINE TRANSPORTER 1"/>
    <property type="match status" value="1"/>
</dbReference>
<evidence type="ECO:0000256" key="6">
    <source>
        <dbReference type="ARBA" id="ARBA00022979"/>
    </source>
</evidence>
<keyword evidence="6" id="KW-0530">Neurotransmitter biosynthesis</keyword>
<feature type="transmembrane region" description="Helical" evidence="13">
    <location>
        <begin position="365"/>
        <end position="382"/>
    </location>
</feature>
<evidence type="ECO:0000256" key="9">
    <source>
        <dbReference type="ARBA" id="ARBA00023065"/>
    </source>
</evidence>
<dbReference type="CDD" id="cd11474">
    <property type="entry name" value="SLC5sbd_CHT"/>
    <property type="match status" value="1"/>
</dbReference>
<feature type="transmembrane region" description="Helical" evidence="13">
    <location>
        <begin position="309"/>
        <end position="333"/>
    </location>
</feature>
<protein>
    <recommendedName>
        <fullName evidence="15">Sodium:solute symporter</fullName>
    </recommendedName>
</protein>
<dbReference type="InterPro" id="IPR001734">
    <property type="entry name" value="Na/solute_symporter"/>
</dbReference>
<feature type="transmembrane region" description="Helical" evidence="13">
    <location>
        <begin position="266"/>
        <end position="289"/>
    </location>
</feature>
<keyword evidence="5" id="KW-0769">Symport</keyword>
<comment type="similarity">
    <text evidence="2">Belongs to the sodium:solute symporter (SSF) (TC 2.A.21) family.</text>
</comment>
<keyword evidence="10 13" id="KW-0472">Membrane</keyword>
<evidence type="ECO:0000256" key="8">
    <source>
        <dbReference type="ARBA" id="ARBA00023053"/>
    </source>
</evidence>
<feature type="transmembrane region" description="Helical" evidence="13">
    <location>
        <begin position="46"/>
        <end position="65"/>
    </location>
</feature>
<dbReference type="GO" id="GO:0008292">
    <property type="term" value="P:acetylcholine biosynthetic process"/>
    <property type="evidence" value="ECO:0007669"/>
    <property type="project" value="TreeGrafter"/>
</dbReference>
<keyword evidence="12" id="KW-0739">Sodium transport</keyword>
<dbReference type="GO" id="GO:0005307">
    <property type="term" value="F:choline:sodium symporter activity"/>
    <property type="evidence" value="ECO:0007669"/>
    <property type="project" value="TreeGrafter"/>
</dbReference>
<dbReference type="PROSITE" id="PS50283">
    <property type="entry name" value="NA_SOLUT_SYMP_3"/>
    <property type="match status" value="1"/>
</dbReference>
<gene>
    <name evidence="14" type="ORF">METZ01_LOCUS57079</name>
</gene>
<evidence type="ECO:0000256" key="13">
    <source>
        <dbReference type="SAM" id="Phobius"/>
    </source>
</evidence>
<keyword evidence="7 13" id="KW-1133">Transmembrane helix</keyword>
<evidence type="ECO:0000256" key="5">
    <source>
        <dbReference type="ARBA" id="ARBA00022847"/>
    </source>
</evidence>
<sequence length="490" mass="51676">VEYSQTRWTAVLAIAALYLFLYYLGSRASRRANATGFTGMILAGRGLPLGIGVITMTATWVGGGYLSGTAEATYSGGLWQAQAPWGYALSLIFGGLCFAPTMRRLGFTTMLDPFEQRYGADVSACLYLPALLGELFWTAAILSALGATFEVVAGVPFVIGVVLSAAVAVSYTAQSGLWAVVLTDVVQMVLVFISLSIAAFFAMGNVGGVAVVWHEYVASGTSSPPSSWLPWWDSALLLVCGGIPWHVYFQRVLATESPGIARRLSLWAGALSLTAAVPALAIGLIGRAADWGALGVSEPDSALILPMVLHHLTPSVVAILGLGGLAAAVMSSVDSSILSASSMATWNIYRPLAGSTATPEALRRVIRRTIIIVGCGATLIALNVQSVYALWFLSSDFVYCILFPQLVCVLYDPRANRLGALSGFCISLLLRLGAGEPLLGIPGVLPYTAEEVTNGVTVFPFRTFAMLAGLATICAVSRLTGAKWPPKQFN</sequence>
<dbReference type="Pfam" id="PF00474">
    <property type="entry name" value="SSF"/>
    <property type="match status" value="1"/>
</dbReference>
<evidence type="ECO:0000313" key="14">
    <source>
        <dbReference type="EMBL" id="SVA04225.1"/>
    </source>
</evidence>
<evidence type="ECO:0000256" key="3">
    <source>
        <dbReference type="ARBA" id="ARBA00022448"/>
    </source>
</evidence>
<feature type="transmembrane region" description="Helical" evidence="13">
    <location>
        <begin position="234"/>
        <end position="254"/>
    </location>
</feature>
<evidence type="ECO:0000256" key="7">
    <source>
        <dbReference type="ARBA" id="ARBA00022989"/>
    </source>
</evidence>
<evidence type="ECO:0000256" key="2">
    <source>
        <dbReference type="ARBA" id="ARBA00006434"/>
    </source>
</evidence>
<dbReference type="Gene3D" id="1.20.1730.10">
    <property type="entry name" value="Sodium/glucose cotransporter"/>
    <property type="match status" value="1"/>
</dbReference>
<evidence type="ECO:0000256" key="11">
    <source>
        <dbReference type="ARBA" id="ARBA00023180"/>
    </source>
</evidence>
<keyword evidence="9" id="KW-0406">Ion transport</keyword>
<name>A0A381SJK0_9ZZZZ</name>
<feature type="transmembrane region" description="Helical" evidence="13">
    <location>
        <begin position="151"/>
        <end position="173"/>
    </location>
</feature>
<feature type="transmembrane region" description="Helical" evidence="13">
    <location>
        <begin position="6"/>
        <end position="25"/>
    </location>
</feature>
<evidence type="ECO:0000256" key="1">
    <source>
        <dbReference type="ARBA" id="ARBA00004141"/>
    </source>
</evidence>
<dbReference type="InterPro" id="IPR052244">
    <property type="entry name" value="Choline_transporter"/>
</dbReference>
<evidence type="ECO:0000256" key="4">
    <source>
        <dbReference type="ARBA" id="ARBA00022692"/>
    </source>
</evidence>
<keyword evidence="4 13" id="KW-0812">Transmembrane</keyword>
<keyword evidence="3" id="KW-0813">Transport</keyword>
<evidence type="ECO:0000256" key="10">
    <source>
        <dbReference type="ARBA" id="ARBA00023136"/>
    </source>
</evidence>
<feature type="transmembrane region" description="Helical" evidence="13">
    <location>
        <begin position="85"/>
        <end position="103"/>
    </location>
</feature>
<keyword evidence="11" id="KW-0325">Glycoprotein</keyword>
<evidence type="ECO:0008006" key="15">
    <source>
        <dbReference type="Google" id="ProtNLM"/>
    </source>
</evidence>
<comment type="subcellular location">
    <subcellularLocation>
        <location evidence="1">Membrane</location>
        <topology evidence="1">Multi-pass membrane protein</topology>
    </subcellularLocation>
</comment>
<keyword evidence="8" id="KW-0915">Sodium</keyword>